<accession>A0A9D3Y9M7</accession>
<gene>
    <name evidence="2" type="ORF">DPMN_081779</name>
</gene>
<sequence length="51" mass="5544">MRSKYFNISVNVSEDCSASPTRSTRPTSRSGTLVGPQEPLLATVATERCNQ</sequence>
<evidence type="ECO:0000256" key="1">
    <source>
        <dbReference type="SAM" id="MobiDB-lite"/>
    </source>
</evidence>
<dbReference type="AlphaFoldDB" id="A0A9D3Y9M7"/>
<organism evidence="2 3">
    <name type="scientific">Dreissena polymorpha</name>
    <name type="common">Zebra mussel</name>
    <name type="synonym">Mytilus polymorpha</name>
    <dbReference type="NCBI Taxonomy" id="45954"/>
    <lineage>
        <taxon>Eukaryota</taxon>
        <taxon>Metazoa</taxon>
        <taxon>Spiralia</taxon>
        <taxon>Lophotrochozoa</taxon>
        <taxon>Mollusca</taxon>
        <taxon>Bivalvia</taxon>
        <taxon>Autobranchia</taxon>
        <taxon>Heteroconchia</taxon>
        <taxon>Euheterodonta</taxon>
        <taxon>Imparidentia</taxon>
        <taxon>Neoheterodontei</taxon>
        <taxon>Myida</taxon>
        <taxon>Dreissenoidea</taxon>
        <taxon>Dreissenidae</taxon>
        <taxon>Dreissena</taxon>
    </lineage>
</organism>
<evidence type="ECO:0000313" key="3">
    <source>
        <dbReference type="Proteomes" id="UP000828390"/>
    </source>
</evidence>
<proteinExistence type="predicted"/>
<comment type="caution">
    <text evidence="2">The sequence shown here is derived from an EMBL/GenBank/DDBJ whole genome shotgun (WGS) entry which is preliminary data.</text>
</comment>
<dbReference type="Proteomes" id="UP000828390">
    <property type="component" value="Unassembled WGS sequence"/>
</dbReference>
<evidence type="ECO:0000313" key="2">
    <source>
        <dbReference type="EMBL" id="KAH3694339.1"/>
    </source>
</evidence>
<reference evidence="2" key="2">
    <citation type="submission" date="2020-11" db="EMBL/GenBank/DDBJ databases">
        <authorList>
            <person name="McCartney M.A."/>
            <person name="Auch B."/>
            <person name="Kono T."/>
            <person name="Mallez S."/>
            <person name="Becker A."/>
            <person name="Gohl D.M."/>
            <person name="Silverstein K.A.T."/>
            <person name="Koren S."/>
            <person name="Bechman K.B."/>
            <person name="Herman A."/>
            <person name="Abrahante J.E."/>
            <person name="Garbe J."/>
        </authorList>
    </citation>
    <scope>NUCLEOTIDE SEQUENCE</scope>
    <source>
        <strain evidence="2">Duluth1</strain>
        <tissue evidence="2">Whole animal</tissue>
    </source>
</reference>
<name>A0A9D3Y9M7_DREPO</name>
<reference evidence="2" key="1">
    <citation type="journal article" date="2019" name="bioRxiv">
        <title>The Genome of the Zebra Mussel, Dreissena polymorpha: A Resource for Invasive Species Research.</title>
        <authorList>
            <person name="McCartney M.A."/>
            <person name="Auch B."/>
            <person name="Kono T."/>
            <person name="Mallez S."/>
            <person name="Zhang Y."/>
            <person name="Obille A."/>
            <person name="Becker A."/>
            <person name="Abrahante J.E."/>
            <person name="Garbe J."/>
            <person name="Badalamenti J.P."/>
            <person name="Herman A."/>
            <person name="Mangelson H."/>
            <person name="Liachko I."/>
            <person name="Sullivan S."/>
            <person name="Sone E.D."/>
            <person name="Koren S."/>
            <person name="Silverstein K.A.T."/>
            <person name="Beckman K.B."/>
            <person name="Gohl D.M."/>
        </authorList>
    </citation>
    <scope>NUCLEOTIDE SEQUENCE</scope>
    <source>
        <strain evidence="2">Duluth1</strain>
        <tissue evidence="2">Whole animal</tissue>
    </source>
</reference>
<dbReference type="EMBL" id="JAIWYP010000016">
    <property type="protein sequence ID" value="KAH3694339.1"/>
    <property type="molecule type" value="Genomic_DNA"/>
</dbReference>
<feature type="compositionally biased region" description="Low complexity" evidence="1">
    <location>
        <begin position="19"/>
        <end position="30"/>
    </location>
</feature>
<feature type="region of interest" description="Disordered" evidence="1">
    <location>
        <begin position="13"/>
        <end position="51"/>
    </location>
</feature>
<keyword evidence="3" id="KW-1185">Reference proteome</keyword>
<protein>
    <submittedName>
        <fullName evidence="2">Uncharacterized protein</fullName>
    </submittedName>
</protein>